<protein>
    <submittedName>
        <fullName evidence="2">DNA-binding MarR family transcriptional regulator</fullName>
    </submittedName>
</protein>
<dbReference type="SUPFAM" id="SSF46785">
    <property type="entry name" value="Winged helix' DNA-binding domain"/>
    <property type="match status" value="1"/>
</dbReference>
<dbReference type="GO" id="GO:0003700">
    <property type="term" value="F:DNA-binding transcription factor activity"/>
    <property type="evidence" value="ECO:0007669"/>
    <property type="project" value="InterPro"/>
</dbReference>
<dbReference type="InterPro" id="IPR000835">
    <property type="entry name" value="HTH_MarR-typ"/>
</dbReference>
<dbReference type="Gene3D" id="1.10.10.10">
    <property type="entry name" value="Winged helix-like DNA-binding domain superfamily/Winged helix DNA-binding domain"/>
    <property type="match status" value="1"/>
</dbReference>
<gene>
    <name evidence="2" type="ORF">HDA39_007001</name>
</gene>
<comment type="caution">
    <text evidence="2">The sequence shown here is derived from an EMBL/GenBank/DDBJ whole genome shotgun (WGS) entry which is preliminary data.</text>
</comment>
<dbReference type="InterPro" id="IPR036390">
    <property type="entry name" value="WH_DNA-bd_sf"/>
</dbReference>
<dbReference type="AlphaFoldDB" id="A0A7W9JEF6"/>
<dbReference type="SMART" id="SM00347">
    <property type="entry name" value="HTH_MARR"/>
    <property type="match status" value="1"/>
</dbReference>
<dbReference type="GO" id="GO:0006950">
    <property type="term" value="P:response to stress"/>
    <property type="evidence" value="ECO:0007669"/>
    <property type="project" value="TreeGrafter"/>
</dbReference>
<dbReference type="Pfam" id="PF12802">
    <property type="entry name" value="MarR_2"/>
    <property type="match status" value="1"/>
</dbReference>
<dbReference type="PANTHER" id="PTHR33164:SF99">
    <property type="entry name" value="MARR FAMILY REGULATORY PROTEIN"/>
    <property type="match status" value="1"/>
</dbReference>
<dbReference type="PROSITE" id="PS50995">
    <property type="entry name" value="HTH_MARR_2"/>
    <property type="match status" value="1"/>
</dbReference>
<dbReference type="RefSeq" id="WP_184802487.1">
    <property type="nucleotide sequence ID" value="NZ_JACHMY010000001.1"/>
</dbReference>
<accession>A0A7W9JEF6</accession>
<evidence type="ECO:0000313" key="2">
    <source>
        <dbReference type="EMBL" id="MBB5840267.1"/>
    </source>
</evidence>
<dbReference type="Proteomes" id="UP000549971">
    <property type="component" value="Unassembled WGS sequence"/>
</dbReference>
<evidence type="ECO:0000259" key="1">
    <source>
        <dbReference type="PROSITE" id="PS50995"/>
    </source>
</evidence>
<dbReference type="EMBL" id="JACHMY010000001">
    <property type="protein sequence ID" value="MBB5840267.1"/>
    <property type="molecule type" value="Genomic_DNA"/>
</dbReference>
<dbReference type="PANTHER" id="PTHR33164">
    <property type="entry name" value="TRANSCRIPTIONAL REGULATOR, MARR FAMILY"/>
    <property type="match status" value="1"/>
</dbReference>
<name>A0A7W9JEF6_9ACTN</name>
<organism evidence="2 3">
    <name type="scientific">Kribbella italica</name>
    <dbReference type="NCBI Taxonomy" id="1540520"/>
    <lineage>
        <taxon>Bacteria</taxon>
        <taxon>Bacillati</taxon>
        <taxon>Actinomycetota</taxon>
        <taxon>Actinomycetes</taxon>
        <taxon>Propionibacteriales</taxon>
        <taxon>Kribbellaceae</taxon>
        <taxon>Kribbella</taxon>
    </lineage>
</organism>
<proteinExistence type="predicted"/>
<dbReference type="GO" id="GO:0003677">
    <property type="term" value="F:DNA binding"/>
    <property type="evidence" value="ECO:0007669"/>
    <property type="project" value="UniProtKB-KW"/>
</dbReference>
<dbReference type="InterPro" id="IPR036388">
    <property type="entry name" value="WH-like_DNA-bd_sf"/>
</dbReference>
<reference evidence="2 3" key="1">
    <citation type="submission" date="2020-08" db="EMBL/GenBank/DDBJ databases">
        <title>Sequencing the genomes of 1000 actinobacteria strains.</title>
        <authorList>
            <person name="Klenk H.-P."/>
        </authorList>
    </citation>
    <scope>NUCLEOTIDE SEQUENCE [LARGE SCALE GENOMIC DNA]</scope>
    <source>
        <strain evidence="2 3">DSM 28967</strain>
    </source>
</reference>
<evidence type="ECO:0000313" key="3">
    <source>
        <dbReference type="Proteomes" id="UP000549971"/>
    </source>
</evidence>
<dbReference type="InterPro" id="IPR039422">
    <property type="entry name" value="MarR/SlyA-like"/>
</dbReference>
<feature type="domain" description="HTH marR-type" evidence="1">
    <location>
        <begin position="10"/>
        <end position="146"/>
    </location>
</feature>
<keyword evidence="2" id="KW-0238">DNA-binding</keyword>
<sequence>MATQQMSTEQLDAWRALYRADTLLFTHLDNTLRSIAKMTYFEHEVLRALDEAGGKLRMAPLAEKLMISRSGGTRLVTKLEDKDGWVVRTTSPADRRATWAELTPAGREALKTAQPVVDAVVATFFADHVPGEELRRASRILDRLADANPNDDGFDCGL</sequence>
<keyword evidence="3" id="KW-1185">Reference proteome</keyword>